<evidence type="ECO:0000259" key="10">
    <source>
        <dbReference type="SMART" id="SM00893"/>
    </source>
</evidence>
<dbReference type="InterPro" id="IPR018206">
    <property type="entry name" value="ETF_asu_C_CS"/>
</dbReference>
<organism evidence="11">
    <name type="scientific">uncultured Desulfobacterium sp</name>
    <dbReference type="NCBI Taxonomy" id="201089"/>
    <lineage>
        <taxon>Bacteria</taxon>
        <taxon>Pseudomonadati</taxon>
        <taxon>Thermodesulfobacteriota</taxon>
        <taxon>Desulfobacteria</taxon>
        <taxon>Desulfobacterales</taxon>
        <taxon>Desulfobacteriaceae</taxon>
        <taxon>Desulfobacterium</taxon>
        <taxon>environmental samples</taxon>
    </lineage>
</organism>
<dbReference type="AlphaFoldDB" id="E1Y983"/>
<dbReference type="SUPFAM" id="SSF52467">
    <property type="entry name" value="DHS-like NAD/FAD-binding domain"/>
    <property type="match status" value="1"/>
</dbReference>
<keyword evidence="5" id="KW-0249">Electron transport</keyword>
<evidence type="ECO:0000256" key="6">
    <source>
        <dbReference type="ARBA" id="ARBA00025649"/>
    </source>
</evidence>
<feature type="binding site" evidence="9">
    <location>
        <position position="286"/>
    </location>
    <ligand>
        <name>FAD</name>
        <dbReference type="ChEBI" id="CHEBI:57692"/>
    </ligand>
</feature>
<evidence type="ECO:0000256" key="5">
    <source>
        <dbReference type="ARBA" id="ARBA00022982"/>
    </source>
</evidence>
<dbReference type="SUPFAM" id="SSF52402">
    <property type="entry name" value="Adenine nucleotide alpha hydrolases-like"/>
    <property type="match status" value="1"/>
</dbReference>
<name>E1Y983_9BACT</name>
<dbReference type="SMART" id="SM00893">
    <property type="entry name" value="ETF"/>
    <property type="match status" value="1"/>
</dbReference>
<dbReference type="EMBL" id="FR695864">
    <property type="protein sequence ID" value="CBX27127.1"/>
    <property type="molecule type" value="Genomic_DNA"/>
</dbReference>
<protein>
    <recommendedName>
        <fullName evidence="7">Electron transfer flavoprotein subunit alpha</fullName>
    </recommendedName>
    <alternativeName>
        <fullName evidence="8">Electron transfer flavoprotein large subunit</fullName>
    </alternativeName>
</protein>
<dbReference type="Gene3D" id="3.40.50.620">
    <property type="entry name" value="HUPs"/>
    <property type="match status" value="1"/>
</dbReference>
<evidence type="ECO:0000256" key="9">
    <source>
        <dbReference type="PIRSR" id="PIRSR000089-1"/>
    </source>
</evidence>
<dbReference type="InterPro" id="IPR014729">
    <property type="entry name" value="Rossmann-like_a/b/a_fold"/>
</dbReference>
<dbReference type="InterPro" id="IPR014730">
    <property type="entry name" value="ETF_a/b_N"/>
</dbReference>
<dbReference type="PANTHER" id="PTHR43153">
    <property type="entry name" value="ELECTRON TRANSFER FLAVOPROTEIN ALPHA"/>
    <property type="match status" value="1"/>
</dbReference>
<evidence type="ECO:0000313" key="11">
    <source>
        <dbReference type="EMBL" id="CBX27127.1"/>
    </source>
</evidence>
<dbReference type="PROSITE" id="PS00696">
    <property type="entry name" value="ETF_ALPHA"/>
    <property type="match status" value="1"/>
</dbReference>
<feature type="binding site" evidence="9">
    <location>
        <begin position="265"/>
        <end position="272"/>
    </location>
    <ligand>
        <name>FAD</name>
        <dbReference type="ChEBI" id="CHEBI:57692"/>
    </ligand>
</feature>
<evidence type="ECO:0000256" key="1">
    <source>
        <dbReference type="ARBA" id="ARBA00005817"/>
    </source>
</evidence>
<dbReference type="Gene3D" id="3.40.50.1220">
    <property type="entry name" value="TPP-binding domain"/>
    <property type="match status" value="1"/>
</dbReference>
<dbReference type="Pfam" id="PF01012">
    <property type="entry name" value="ETF"/>
    <property type="match status" value="1"/>
</dbReference>
<dbReference type="PANTHER" id="PTHR43153:SF1">
    <property type="entry name" value="ELECTRON TRANSFER FLAVOPROTEIN SUBUNIT ALPHA, MITOCHONDRIAL"/>
    <property type="match status" value="1"/>
</dbReference>
<keyword evidence="4 9" id="KW-0274">FAD</keyword>
<evidence type="ECO:0000256" key="4">
    <source>
        <dbReference type="ARBA" id="ARBA00022827"/>
    </source>
</evidence>
<proteinExistence type="inferred from homology"/>
<dbReference type="GO" id="GO:0033539">
    <property type="term" value="P:fatty acid beta-oxidation using acyl-CoA dehydrogenase"/>
    <property type="evidence" value="ECO:0007669"/>
    <property type="project" value="TreeGrafter"/>
</dbReference>
<feature type="binding site" evidence="9">
    <location>
        <begin position="248"/>
        <end position="252"/>
    </location>
    <ligand>
        <name>FAD</name>
        <dbReference type="ChEBI" id="CHEBI:57692"/>
    </ligand>
</feature>
<evidence type="ECO:0000256" key="7">
    <source>
        <dbReference type="ARBA" id="ARBA00068674"/>
    </source>
</evidence>
<feature type="domain" description="Electron transfer flavoprotein alpha/beta-subunit N-terminal" evidence="10">
    <location>
        <begin position="5"/>
        <end position="191"/>
    </location>
</feature>
<feature type="binding site" evidence="9">
    <location>
        <begin position="234"/>
        <end position="235"/>
    </location>
    <ligand>
        <name>FAD</name>
        <dbReference type="ChEBI" id="CHEBI:57692"/>
    </ligand>
</feature>
<dbReference type="GO" id="GO:0009055">
    <property type="term" value="F:electron transfer activity"/>
    <property type="evidence" value="ECO:0007669"/>
    <property type="project" value="InterPro"/>
</dbReference>
<dbReference type="CDD" id="cd01715">
    <property type="entry name" value="ETF_alpha"/>
    <property type="match status" value="1"/>
</dbReference>
<feature type="binding site" evidence="9">
    <location>
        <position position="210"/>
    </location>
    <ligand>
        <name>FAD</name>
        <dbReference type="ChEBI" id="CHEBI:57692"/>
    </ligand>
</feature>
<keyword evidence="3" id="KW-0285">Flavoprotein</keyword>
<evidence type="ECO:0000256" key="8">
    <source>
        <dbReference type="ARBA" id="ARBA00079299"/>
    </source>
</evidence>
<comment type="function">
    <text evidence="6">The electron transfer flavoprotein serves as a specific electron acceptor for other dehydrogenases. It transfers the electrons to the main respiratory chain via ETF-ubiquinone oxidoreductase (ETF dehydrogenase).</text>
</comment>
<comment type="cofactor">
    <cofactor evidence="9">
        <name>FAD</name>
        <dbReference type="ChEBI" id="CHEBI:57692"/>
    </cofactor>
    <text evidence="9">Binds 1 FAD per dimer.</text>
</comment>
<dbReference type="PIRSF" id="PIRSF000089">
    <property type="entry name" value="Electra_flavoP_a"/>
    <property type="match status" value="1"/>
</dbReference>
<gene>
    <name evidence="11" type="ORF">N47_A11560</name>
</gene>
<dbReference type="FunFam" id="3.40.50.1220:FF:000001">
    <property type="entry name" value="Electron transfer flavoprotein, alpha subunit"/>
    <property type="match status" value="1"/>
</dbReference>
<evidence type="ECO:0000256" key="2">
    <source>
        <dbReference type="ARBA" id="ARBA00022448"/>
    </source>
</evidence>
<accession>E1Y983</accession>
<dbReference type="InterPro" id="IPR033947">
    <property type="entry name" value="ETF_alpha_N"/>
</dbReference>
<dbReference type="InterPro" id="IPR014731">
    <property type="entry name" value="ETF_asu_C"/>
</dbReference>
<dbReference type="GO" id="GO:0050660">
    <property type="term" value="F:flavin adenine dinucleotide binding"/>
    <property type="evidence" value="ECO:0007669"/>
    <property type="project" value="InterPro"/>
</dbReference>
<reference evidence="11" key="1">
    <citation type="journal article" date="2011" name="Environ. Microbiol.">
        <title>Genomic insights into the metabolic potential of the polycyclic aromatic hydrocarbon degrading sulfate-reducing Deltaproteobacterium N47.</title>
        <authorList>
            <person name="Bergmann F."/>
            <person name="Selesi D."/>
            <person name="Weinmaier T."/>
            <person name="Tischler P."/>
            <person name="Rattei T."/>
            <person name="Meckenstock R.U."/>
        </authorList>
    </citation>
    <scope>NUCLEOTIDE SEQUENCE</scope>
</reference>
<sequence length="322" mass="33723">MSCGVLAITEQVDGVFRKVTYEALSEGRRIADGLGCPLSVAVLGSGIKSNAEMLGKYGAEKIFVADDPELKEYMADAYTNVIAGIAAKEKPCMIILGASFRGKELAARLAARLDAPIAMDCIAVKIEGGKVIATRPIYGGKILADVALEGEPQVVAIRPNFMPIAESQKTGTVEDVAIDKGKIYLKFVEKKLETGKVELTEADVIVSGGRGMGGSDFSVVEKLADILGGAVGASRSAVDEGWRPHSDQVGQTGKVVSPNLYIACGISGAIQHLAGMSASKVIVAVNKDPEAPIFAKADYGVVGNLFDIVPLITEEIKKAKGL</sequence>
<evidence type="ECO:0000256" key="3">
    <source>
        <dbReference type="ARBA" id="ARBA00022630"/>
    </source>
</evidence>
<comment type="similarity">
    <text evidence="1">Belongs to the ETF alpha-subunit/FixB family.</text>
</comment>
<keyword evidence="2" id="KW-0813">Transport</keyword>
<dbReference type="Pfam" id="PF00766">
    <property type="entry name" value="ETF_alpha"/>
    <property type="match status" value="1"/>
</dbReference>
<dbReference type="InterPro" id="IPR001308">
    <property type="entry name" value="ETF_a/FixB"/>
</dbReference>
<dbReference type="InterPro" id="IPR029035">
    <property type="entry name" value="DHS-like_NAD/FAD-binding_dom"/>
</dbReference>